<dbReference type="PANTHER" id="PTHR43214">
    <property type="entry name" value="TWO-COMPONENT RESPONSE REGULATOR"/>
    <property type="match status" value="1"/>
</dbReference>
<dbReference type="EMBL" id="JAGINW010000001">
    <property type="protein sequence ID" value="MBP2330578.1"/>
    <property type="molecule type" value="Genomic_DNA"/>
</dbReference>
<dbReference type="PANTHER" id="PTHR43214:SF41">
    <property type="entry name" value="NITRATE_NITRITE RESPONSE REGULATOR PROTEIN NARP"/>
    <property type="match status" value="1"/>
</dbReference>
<keyword evidence="1 5" id="KW-0597">Phosphoprotein</keyword>
<gene>
    <name evidence="8" type="ORF">JOF56_010963</name>
</gene>
<dbReference type="CDD" id="cd17535">
    <property type="entry name" value="REC_NarL-like"/>
    <property type="match status" value="1"/>
</dbReference>
<name>A0ABS4U305_9PSEU</name>
<sequence length="220" mass="23864">MTDPAWQITVAIADDHTLFRLGLRELLTTDPDVRIAGEASTGDQAITVVRQRDPDVLLLDVQMPGPGAKAVISRLRQLCPRTAVVVLTMHESPAVVSELLEAGAAAYMVKSIGREELLATVRSVSRGQHNVLLSVPRATMKSLEHAQEPQTLLSKRELEVLELVATALSNAQVAARLFISEGTVKRHLTNTYAKLHATSRVDAINRAIQLGLIRGVDQDG</sequence>
<dbReference type="InterPro" id="IPR011006">
    <property type="entry name" value="CheY-like_superfamily"/>
</dbReference>
<feature type="domain" description="HTH luxR-type" evidence="6">
    <location>
        <begin position="146"/>
        <end position="211"/>
    </location>
</feature>
<evidence type="ECO:0000256" key="1">
    <source>
        <dbReference type="ARBA" id="ARBA00022553"/>
    </source>
</evidence>
<evidence type="ECO:0000256" key="2">
    <source>
        <dbReference type="ARBA" id="ARBA00023015"/>
    </source>
</evidence>
<dbReference type="InterPro" id="IPR016032">
    <property type="entry name" value="Sig_transdc_resp-reg_C-effctor"/>
</dbReference>
<dbReference type="SUPFAM" id="SSF46894">
    <property type="entry name" value="C-terminal effector domain of the bipartite response regulators"/>
    <property type="match status" value="1"/>
</dbReference>
<dbReference type="InterPro" id="IPR039420">
    <property type="entry name" value="WalR-like"/>
</dbReference>
<reference evidence="8 9" key="1">
    <citation type="submission" date="2021-03" db="EMBL/GenBank/DDBJ databases">
        <title>Sequencing the genomes of 1000 actinobacteria strains.</title>
        <authorList>
            <person name="Klenk H.-P."/>
        </authorList>
    </citation>
    <scope>NUCLEOTIDE SEQUENCE [LARGE SCALE GENOMIC DNA]</scope>
    <source>
        <strain evidence="8 9">DSM 46670</strain>
    </source>
</reference>
<dbReference type="InterPro" id="IPR058245">
    <property type="entry name" value="NreC/VraR/RcsB-like_REC"/>
</dbReference>
<keyword evidence="3 8" id="KW-0238">DNA-binding</keyword>
<evidence type="ECO:0000259" key="7">
    <source>
        <dbReference type="PROSITE" id="PS50110"/>
    </source>
</evidence>
<dbReference type="Pfam" id="PF00196">
    <property type="entry name" value="GerE"/>
    <property type="match status" value="1"/>
</dbReference>
<keyword evidence="4" id="KW-0804">Transcription</keyword>
<organism evidence="8 9">
    <name type="scientific">Kibdelosporangium banguiense</name>
    <dbReference type="NCBI Taxonomy" id="1365924"/>
    <lineage>
        <taxon>Bacteria</taxon>
        <taxon>Bacillati</taxon>
        <taxon>Actinomycetota</taxon>
        <taxon>Actinomycetes</taxon>
        <taxon>Pseudonocardiales</taxon>
        <taxon>Pseudonocardiaceae</taxon>
        <taxon>Kibdelosporangium</taxon>
    </lineage>
</organism>
<comment type="caution">
    <text evidence="8">The sequence shown here is derived from an EMBL/GenBank/DDBJ whole genome shotgun (WGS) entry which is preliminary data.</text>
</comment>
<evidence type="ECO:0000256" key="3">
    <source>
        <dbReference type="ARBA" id="ARBA00023125"/>
    </source>
</evidence>
<protein>
    <submittedName>
        <fullName evidence="8">DNA-binding NarL/FixJ family response regulator</fullName>
    </submittedName>
</protein>
<dbReference type="SMART" id="SM00421">
    <property type="entry name" value="HTH_LUXR"/>
    <property type="match status" value="1"/>
</dbReference>
<dbReference type="InterPro" id="IPR000792">
    <property type="entry name" value="Tscrpt_reg_LuxR_C"/>
</dbReference>
<dbReference type="RefSeq" id="WP_209647171.1">
    <property type="nucleotide sequence ID" value="NZ_JAGINW010000001.1"/>
</dbReference>
<feature type="domain" description="Response regulatory" evidence="7">
    <location>
        <begin position="9"/>
        <end position="125"/>
    </location>
</feature>
<dbReference type="PROSITE" id="PS50043">
    <property type="entry name" value="HTH_LUXR_2"/>
    <property type="match status" value="1"/>
</dbReference>
<dbReference type="InterPro" id="IPR001789">
    <property type="entry name" value="Sig_transdc_resp-reg_receiver"/>
</dbReference>
<dbReference type="SMART" id="SM00448">
    <property type="entry name" value="REC"/>
    <property type="match status" value="1"/>
</dbReference>
<feature type="modified residue" description="4-aspartylphosphate" evidence="5">
    <location>
        <position position="60"/>
    </location>
</feature>
<evidence type="ECO:0000313" key="9">
    <source>
        <dbReference type="Proteomes" id="UP001519332"/>
    </source>
</evidence>
<dbReference type="PRINTS" id="PR00038">
    <property type="entry name" value="HTHLUXR"/>
</dbReference>
<dbReference type="Gene3D" id="3.40.50.2300">
    <property type="match status" value="1"/>
</dbReference>
<dbReference type="Proteomes" id="UP001519332">
    <property type="component" value="Unassembled WGS sequence"/>
</dbReference>
<dbReference type="GO" id="GO:0003677">
    <property type="term" value="F:DNA binding"/>
    <property type="evidence" value="ECO:0007669"/>
    <property type="project" value="UniProtKB-KW"/>
</dbReference>
<evidence type="ECO:0000313" key="8">
    <source>
        <dbReference type="EMBL" id="MBP2330578.1"/>
    </source>
</evidence>
<dbReference type="CDD" id="cd06170">
    <property type="entry name" value="LuxR_C_like"/>
    <property type="match status" value="1"/>
</dbReference>
<dbReference type="PROSITE" id="PS50110">
    <property type="entry name" value="RESPONSE_REGULATORY"/>
    <property type="match status" value="1"/>
</dbReference>
<evidence type="ECO:0000259" key="6">
    <source>
        <dbReference type="PROSITE" id="PS50043"/>
    </source>
</evidence>
<dbReference type="SUPFAM" id="SSF52172">
    <property type="entry name" value="CheY-like"/>
    <property type="match status" value="1"/>
</dbReference>
<keyword evidence="2" id="KW-0805">Transcription regulation</keyword>
<evidence type="ECO:0000256" key="5">
    <source>
        <dbReference type="PROSITE-ProRule" id="PRU00169"/>
    </source>
</evidence>
<proteinExistence type="predicted"/>
<evidence type="ECO:0000256" key="4">
    <source>
        <dbReference type="ARBA" id="ARBA00023163"/>
    </source>
</evidence>
<accession>A0ABS4U305</accession>
<dbReference type="Pfam" id="PF00072">
    <property type="entry name" value="Response_reg"/>
    <property type="match status" value="1"/>
</dbReference>
<keyword evidence="9" id="KW-1185">Reference proteome</keyword>